<dbReference type="PANTHER" id="PTHR43738">
    <property type="entry name" value="ABC TRANSPORTER, MEMBRANE PROTEIN"/>
    <property type="match status" value="1"/>
</dbReference>
<dbReference type="PANTHER" id="PTHR43738:SF3">
    <property type="entry name" value="ABC TRANSPORTER PERMEASE"/>
    <property type="match status" value="1"/>
</dbReference>
<dbReference type="InterPro" id="IPR051125">
    <property type="entry name" value="ABC-4/HrtB_transporter"/>
</dbReference>
<evidence type="ECO:0000259" key="7">
    <source>
        <dbReference type="Pfam" id="PF02687"/>
    </source>
</evidence>
<dbReference type="OrthoDB" id="248483at2"/>
<proteinExistence type="predicted"/>
<name>D2QW31_PIRSD</name>
<keyword evidence="3 6" id="KW-0812">Transmembrane</keyword>
<feature type="transmembrane region" description="Helical" evidence="6">
    <location>
        <begin position="353"/>
        <end position="371"/>
    </location>
</feature>
<evidence type="ECO:0000256" key="1">
    <source>
        <dbReference type="ARBA" id="ARBA00004651"/>
    </source>
</evidence>
<evidence type="ECO:0000313" key="10">
    <source>
        <dbReference type="Proteomes" id="UP000001887"/>
    </source>
</evidence>
<dbReference type="GO" id="GO:0005886">
    <property type="term" value="C:plasma membrane"/>
    <property type="evidence" value="ECO:0007669"/>
    <property type="project" value="UniProtKB-SubCell"/>
</dbReference>
<dbReference type="eggNOG" id="COG0577">
    <property type="taxonomic scope" value="Bacteria"/>
</dbReference>
<dbReference type="Pfam" id="PF12704">
    <property type="entry name" value="MacB_PCD"/>
    <property type="match status" value="1"/>
</dbReference>
<evidence type="ECO:0000256" key="4">
    <source>
        <dbReference type="ARBA" id="ARBA00022989"/>
    </source>
</evidence>
<feature type="transmembrane region" description="Helical" evidence="6">
    <location>
        <begin position="308"/>
        <end position="333"/>
    </location>
</feature>
<dbReference type="Pfam" id="PF02687">
    <property type="entry name" value="FtsX"/>
    <property type="match status" value="1"/>
</dbReference>
<accession>D2QW31</accession>
<evidence type="ECO:0000259" key="8">
    <source>
        <dbReference type="Pfam" id="PF12704"/>
    </source>
</evidence>
<dbReference type="HOGENOM" id="CLU_000604_8_8_0"/>
<dbReference type="EMBL" id="CP001848">
    <property type="protein sequence ID" value="ADB15906.1"/>
    <property type="molecule type" value="Genomic_DNA"/>
</dbReference>
<keyword evidence="4 6" id="KW-1133">Transmembrane helix</keyword>
<evidence type="ECO:0008006" key="11">
    <source>
        <dbReference type="Google" id="ProtNLM"/>
    </source>
</evidence>
<dbReference type="InterPro" id="IPR003838">
    <property type="entry name" value="ABC3_permease_C"/>
</dbReference>
<reference evidence="9 10" key="1">
    <citation type="journal article" date="2009" name="Stand. Genomic Sci.">
        <title>Complete genome sequence of Pirellula staleyi type strain (ATCC 27377).</title>
        <authorList>
            <person name="Clum A."/>
            <person name="Tindall B.J."/>
            <person name="Sikorski J."/>
            <person name="Ivanova N."/>
            <person name="Mavrommatis K."/>
            <person name="Lucas S."/>
            <person name="Glavina del Rio T."/>
            <person name="Nolan M."/>
            <person name="Chen F."/>
            <person name="Tice H."/>
            <person name="Pitluck S."/>
            <person name="Cheng J.F."/>
            <person name="Chertkov O."/>
            <person name="Brettin T."/>
            <person name="Han C."/>
            <person name="Detter J.C."/>
            <person name="Kuske C."/>
            <person name="Bruce D."/>
            <person name="Goodwin L."/>
            <person name="Ovchinikova G."/>
            <person name="Pati A."/>
            <person name="Mikhailova N."/>
            <person name="Chen A."/>
            <person name="Palaniappan K."/>
            <person name="Land M."/>
            <person name="Hauser L."/>
            <person name="Chang Y.J."/>
            <person name="Jeffries C.D."/>
            <person name="Chain P."/>
            <person name="Rohde M."/>
            <person name="Goker M."/>
            <person name="Bristow J."/>
            <person name="Eisen J.A."/>
            <person name="Markowitz V."/>
            <person name="Hugenholtz P."/>
            <person name="Kyrpides N.C."/>
            <person name="Klenk H.P."/>
            <person name="Lapidus A."/>
        </authorList>
    </citation>
    <scope>NUCLEOTIDE SEQUENCE [LARGE SCALE GENOMIC DNA]</scope>
    <source>
        <strain evidence="10">ATCC 27377 / DSM 6068 / ICPB 4128</strain>
    </source>
</reference>
<feature type="transmembrane region" description="Helical" evidence="6">
    <location>
        <begin position="21"/>
        <end position="44"/>
    </location>
</feature>
<evidence type="ECO:0000256" key="5">
    <source>
        <dbReference type="ARBA" id="ARBA00023136"/>
    </source>
</evidence>
<dbReference type="KEGG" id="psl:Psta_1228"/>
<keyword evidence="2" id="KW-1003">Cell membrane</keyword>
<evidence type="ECO:0000256" key="2">
    <source>
        <dbReference type="ARBA" id="ARBA00022475"/>
    </source>
</evidence>
<keyword evidence="5 6" id="KW-0472">Membrane</keyword>
<dbReference type="AlphaFoldDB" id="D2QW31"/>
<evidence type="ECO:0000256" key="3">
    <source>
        <dbReference type="ARBA" id="ARBA00022692"/>
    </source>
</evidence>
<dbReference type="InterPro" id="IPR025857">
    <property type="entry name" value="MacB_PCD"/>
</dbReference>
<feature type="domain" description="MacB-like periplasmic core" evidence="8">
    <location>
        <begin position="23"/>
        <end position="229"/>
    </location>
</feature>
<feature type="transmembrane region" description="Helical" evidence="6">
    <location>
        <begin position="262"/>
        <end position="287"/>
    </location>
</feature>
<comment type="subcellular location">
    <subcellularLocation>
        <location evidence="1">Cell membrane</location>
        <topology evidence="1">Multi-pass membrane protein</topology>
    </subcellularLocation>
</comment>
<keyword evidence="10" id="KW-1185">Reference proteome</keyword>
<dbReference type="STRING" id="530564.Psta_1228"/>
<evidence type="ECO:0000313" key="9">
    <source>
        <dbReference type="EMBL" id="ADB15906.1"/>
    </source>
</evidence>
<dbReference type="Proteomes" id="UP000001887">
    <property type="component" value="Chromosome"/>
</dbReference>
<protein>
    <recommendedName>
        <fullName evidence="11">ABC3 transporter permease protein domain-containing protein</fullName>
    </recommendedName>
</protein>
<feature type="domain" description="ABC3 transporter permease C-terminal" evidence="7">
    <location>
        <begin position="266"/>
        <end position="381"/>
    </location>
</feature>
<organism evidence="9 10">
    <name type="scientific">Pirellula staleyi (strain ATCC 27377 / DSM 6068 / ICPB 4128)</name>
    <name type="common">Pirella staleyi</name>
    <dbReference type="NCBI Taxonomy" id="530564"/>
    <lineage>
        <taxon>Bacteria</taxon>
        <taxon>Pseudomonadati</taxon>
        <taxon>Planctomycetota</taxon>
        <taxon>Planctomycetia</taxon>
        <taxon>Pirellulales</taxon>
        <taxon>Pirellulaceae</taxon>
        <taxon>Pirellula</taxon>
    </lineage>
</organism>
<sequence precursor="true">MFHLRLLPWEYGIRNLFRRPARSGLTLAALTTVVLLVLVVVAFIRGLEGSLASSGDSQVVLVYSIGAAADIENSAIPGRTAALLSASLDGVESRFGTSHVAPELYIGTKVQTAVDAPGMFGIVRGVTSATPLLRRQVAMIEGKWPATGEILVGKLAAAKLGCKAELLTIGKTLRFDNREWTISGRFSARGAAFESEIWAPLEDLQTALKRQDISLVAVGLTSGAAPSDVELFCKERVDLELQAVGETAYYASLQKHYQPVRMLGWIVVVLVAGAGIFAGLNTMYGAVVGRVRELSTLQAIGYRRRSIAISLIQEATLLSMTASLLACTIALLLVNGTAVRFTMGAFALRVDSLAMLVGCGTGFLLGVLGALPPAMKAMRYEIVEGLKAL</sequence>
<evidence type="ECO:0000256" key="6">
    <source>
        <dbReference type="SAM" id="Phobius"/>
    </source>
</evidence>
<gene>
    <name evidence="9" type="ordered locus">Psta_1228</name>
</gene>